<keyword evidence="8" id="KW-1185">Reference proteome</keyword>
<sequence length="562" mass="58814">MVGAGPVPPLPHDDPATDLLRARDALLAPPPGARRLAPAALRAALVDLHDLWLATRARALGVGRGSALVAIGSLGRRELAPFSVPDLLLVHDGTRPGPHGIRAVAAALGAPVHAVCTVGEAVEASLADLPTALGLLDARLVAGDAELAERLVGTARRAWRAGAATRGADLVELTHDRWRRAGDVAHRVEPDLVHGRGGLRDLTLLDALVTAGTTDRLPPEIRAARGVLLDLRTDLHRHAGRARDVLRAEDAPDLAEPHDLRRALGGAGRAVAAATGAALRALRPPTWGSAPASGSDLGDGVVVHAGEVTLARGASTARDPVLVLRLAAAAARSGRPMAPSALRRLADAAPELRAPWPDAARAALLALLGAGEGLVEVVEALDRAGLWGRLLPEWGAVRDLPSSRSRHAFTVGRHLLETTRWAGVVAERVVRPDLLLLAALVHDLGRGRAEDPVVVATTLAGHVGRRLGLHDDDVRLLAAVVRHQDLLPRTALRCDPDDPATVRGVLDALGGDPQLLELLHALAEADARGAGPDLWTPWRARLVGDLVARCRAAVRGVPATRR</sequence>
<dbReference type="AlphaFoldDB" id="A0A7Y9E2E6"/>
<evidence type="ECO:0000259" key="6">
    <source>
        <dbReference type="SMART" id="SM00471"/>
    </source>
</evidence>
<evidence type="ECO:0000256" key="5">
    <source>
        <dbReference type="ARBA" id="ARBA00023268"/>
    </source>
</evidence>
<evidence type="ECO:0000313" key="7">
    <source>
        <dbReference type="EMBL" id="NYD39680.1"/>
    </source>
</evidence>
<keyword evidence="4" id="KW-0460">Magnesium</keyword>
<dbReference type="GO" id="GO:0016787">
    <property type="term" value="F:hydrolase activity"/>
    <property type="evidence" value="ECO:0007669"/>
    <property type="project" value="UniProtKB-KW"/>
</dbReference>
<dbReference type="InterPro" id="IPR043519">
    <property type="entry name" value="NT_sf"/>
</dbReference>
<dbReference type="PANTHER" id="PTHR47320">
    <property type="entry name" value="BIFUNCTIONAL URIDYLYLTRANSFERASE/URIDYLYL-REMOVING ENZYME"/>
    <property type="match status" value="1"/>
</dbReference>
<feature type="domain" description="HD/PDEase" evidence="6">
    <location>
        <begin position="407"/>
        <end position="540"/>
    </location>
</feature>
<dbReference type="SUPFAM" id="SSF81891">
    <property type="entry name" value="Poly A polymerase C-terminal region-like"/>
    <property type="match status" value="1"/>
</dbReference>
<proteinExistence type="predicted"/>
<evidence type="ECO:0000256" key="2">
    <source>
        <dbReference type="ARBA" id="ARBA00022695"/>
    </source>
</evidence>
<evidence type="ECO:0000256" key="4">
    <source>
        <dbReference type="ARBA" id="ARBA00022842"/>
    </source>
</evidence>
<keyword evidence="3" id="KW-0378">Hydrolase</keyword>
<dbReference type="Proteomes" id="UP000535890">
    <property type="component" value="Unassembled WGS sequence"/>
</dbReference>
<dbReference type="Gene3D" id="1.10.3090.10">
    <property type="entry name" value="cca-adding enzyme, domain 2"/>
    <property type="match status" value="1"/>
</dbReference>
<keyword evidence="2 7" id="KW-0548">Nucleotidyltransferase</keyword>
<dbReference type="PANTHER" id="PTHR47320:SF1">
    <property type="entry name" value="BIFUNCTIONAL URIDYLYLTRANSFERASE_URIDYLYL-REMOVING ENZYME"/>
    <property type="match status" value="1"/>
</dbReference>
<dbReference type="RefSeq" id="WP_179796967.1">
    <property type="nucleotide sequence ID" value="NZ_BAABHP010000032.1"/>
</dbReference>
<evidence type="ECO:0000256" key="1">
    <source>
        <dbReference type="ARBA" id="ARBA00022679"/>
    </source>
</evidence>
<organism evidence="7 8">
    <name type="scientific">Actinomycetospora corticicola</name>
    <dbReference type="NCBI Taxonomy" id="663602"/>
    <lineage>
        <taxon>Bacteria</taxon>
        <taxon>Bacillati</taxon>
        <taxon>Actinomycetota</taxon>
        <taxon>Actinomycetes</taxon>
        <taxon>Pseudonocardiales</taxon>
        <taxon>Pseudonocardiaceae</taxon>
        <taxon>Actinomycetospora</taxon>
    </lineage>
</organism>
<dbReference type="Pfam" id="PF01966">
    <property type="entry name" value="HD"/>
    <property type="match status" value="1"/>
</dbReference>
<dbReference type="InterPro" id="IPR006674">
    <property type="entry name" value="HD_domain"/>
</dbReference>
<comment type="caution">
    <text evidence="7">The sequence shown here is derived from an EMBL/GenBank/DDBJ whole genome shotgun (WGS) entry which is preliminary data.</text>
</comment>
<dbReference type="EC" id="2.7.7.59" evidence="7"/>
<dbReference type="InterPro" id="IPR003607">
    <property type="entry name" value="HD/PDEase_dom"/>
</dbReference>
<dbReference type="SMART" id="SM00471">
    <property type="entry name" value="HDc"/>
    <property type="match status" value="1"/>
</dbReference>
<keyword evidence="5" id="KW-0511">Multifunctional enzyme</keyword>
<accession>A0A7Y9E2E6</accession>
<evidence type="ECO:0000256" key="3">
    <source>
        <dbReference type="ARBA" id="ARBA00022801"/>
    </source>
</evidence>
<protein>
    <submittedName>
        <fullName evidence="7">[protein-PII] uridylyltransferase</fullName>
        <ecNumber evidence="7">2.7.7.59</ecNumber>
    </submittedName>
</protein>
<dbReference type="InterPro" id="IPR010043">
    <property type="entry name" value="UTase/UR"/>
</dbReference>
<name>A0A7Y9E2E6_9PSEU</name>
<dbReference type="EMBL" id="JACCBN010000001">
    <property type="protein sequence ID" value="NYD39680.1"/>
    <property type="molecule type" value="Genomic_DNA"/>
</dbReference>
<dbReference type="GO" id="GO:0008773">
    <property type="term" value="F:[protein-PII] uridylyltransferase activity"/>
    <property type="evidence" value="ECO:0007669"/>
    <property type="project" value="UniProtKB-EC"/>
</dbReference>
<keyword evidence="1 7" id="KW-0808">Transferase</keyword>
<gene>
    <name evidence="7" type="ORF">BJ983_005782</name>
</gene>
<evidence type="ECO:0000313" key="8">
    <source>
        <dbReference type="Proteomes" id="UP000535890"/>
    </source>
</evidence>
<dbReference type="SUPFAM" id="SSF81301">
    <property type="entry name" value="Nucleotidyltransferase"/>
    <property type="match status" value="1"/>
</dbReference>
<reference evidence="7 8" key="1">
    <citation type="submission" date="2020-07" db="EMBL/GenBank/DDBJ databases">
        <title>Sequencing the genomes of 1000 actinobacteria strains.</title>
        <authorList>
            <person name="Klenk H.-P."/>
        </authorList>
    </citation>
    <scope>NUCLEOTIDE SEQUENCE [LARGE SCALE GENOMIC DNA]</scope>
    <source>
        <strain evidence="7 8">DSM 45772</strain>
    </source>
</reference>